<protein>
    <submittedName>
        <fullName evidence="1">Uncharacterized protein</fullName>
    </submittedName>
</protein>
<name>A0A2P2PB09_RHIMU</name>
<accession>A0A2P2PB09</accession>
<dbReference type="EMBL" id="GGEC01071448">
    <property type="protein sequence ID" value="MBX51932.1"/>
    <property type="molecule type" value="Transcribed_RNA"/>
</dbReference>
<organism evidence="1">
    <name type="scientific">Rhizophora mucronata</name>
    <name type="common">Asiatic mangrove</name>
    <dbReference type="NCBI Taxonomy" id="61149"/>
    <lineage>
        <taxon>Eukaryota</taxon>
        <taxon>Viridiplantae</taxon>
        <taxon>Streptophyta</taxon>
        <taxon>Embryophyta</taxon>
        <taxon>Tracheophyta</taxon>
        <taxon>Spermatophyta</taxon>
        <taxon>Magnoliopsida</taxon>
        <taxon>eudicotyledons</taxon>
        <taxon>Gunneridae</taxon>
        <taxon>Pentapetalae</taxon>
        <taxon>rosids</taxon>
        <taxon>fabids</taxon>
        <taxon>Malpighiales</taxon>
        <taxon>Rhizophoraceae</taxon>
        <taxon>Rhizophora</taxon>
    </lineage>
</organism>
<proteinExistence type="predicted"/>
<dbReference type="AlphaFoldDB" id="A0A2P2PB09"/>
<sequence>MLFAVTKGYHVENLNFNPFPYNSQGASFMLSADHNKVDISWNLQY</sequence>
<reference evidence="1" key="1">
    <citation type="submission" date="2018-02" db="EMBL/GenBank/DDBJ databases">
        <title>Rhizophora mucronata_Transcriptome.</title>
        <authorList>
            <person name="Meera S.P."/>
            <person name="Sreeshan A."/>
            <person name="Augustine A."/>
        </authorList>
    </citation>
    <scope>NUCLEOTIDE SEQUENCE</scope>
    <source>
        <tissue evidence="1">Leaf</tissue>
    </source>
</reference>
<evidence type="ECO:0000313" key="1">
    <source>
        <dbReference type="EMBL" id="MBX51932.1"/>
    </source>
</evidence>